<dbReference type="Proteomes" id="UP000785679">
    <property type="component" value="Unassembled WGS sequence"/>
</dbReference>
<feature type="chain" id="PRO_5035221227" description="Transmembrane protein" evidence="2">
    <location>
        <begin position="18"/>
        <end position="102"/>
    </location>
</feature>
<comment type="caution">
    <text evidence="3">The sequence shown here is derived from an EMBL/GenBank/DDBJ whole genome shotgun (WGS) entry which is preliminary data.</text>
</comment>
<name>A0A8J8NLX0_HALGN</name>
<evidence type="ECO:0000256" key="2">
    <source>
        <dbReference type="SAM" id="SignalP"/>
    </source>
</evidence>
<feature type="signal peptide" evidence="2">
    <location>
        <begin position="1"/>
        <end position="17"/>
    </location>
</feature>
<sequence>MSLFFISLSALSSAVLSNYLVQYFCDQNNCELHLYQVITVKIQRHKFEARFYYFIIKECHFLLLEYCLRIMVIQIKQIQQLHFSMAPAFLLVILYLRIQINE</sequence>
<proteinExistence type="predicted"/>
<dbReference type="AlphaFoldDB" id="A0A8J8NLX0"/>
<gene>
    <name evidence="3" type="ORF">FGO68_gene7564</name>
</gene>
<accession>A0A8J8NLX0</accession>
<feature type="transmembrane region" description="Helical" evidence="1">
    <location>
        <begin position="81"/>
        <end position="98"/>
    </location>
</feature>
<organism evidence="3 4">
    <name type="scientific">Halteria grandinella</name>
    <dbReference type="NCBI Taxonomy" id="5974"/>
    <lineage>
        <taxon>Eukaryota</taxon>
        <taxon>Sar</taxon>
        <taxon>Alveolata</taxon>
        <taxon>Ciliophora</taxon>
        <taxon>Intramacronucleata</taxon>
        <taxon>Spirotrichea</taxon>
        <taxon>Stichotrichia</taxon>
        <taxon>Sporadotrichida</taxon>
        <taxon>Halteriidae</taxon>
        <taxon>Halteria</taxon>
    </lineage>
</organism>
<keyword evidence="4" id="KW-1185">Reference proteome</keyword>
<protein>
    <recommendedName>
        <fullName evidence="5">Transmembrane protein</fullName>
    </recommendedName>
</protein>
<evidence type="ECO:0008006" key="5">
    <source>
        <dbReference type="Google" id="ProtNLM"/>
    </source>
</evidence>
<reference evidence="3" key="1">
    <citation type="submission" date="2019-06" db="EMBL/GenBank/DDBJ databases">
        <authorList>
            <person name="Zheng W."/>
        </authorList>
    </citation>
    <scope>NUCLEOTIDE SEQUENCE</scope>
    <source>
        <strain evidence="3">QDHG01</strain>
    </source>
</reference>
<keyword evidence="1" id="KW-0812">Transmembrane</keyword>
<keyword evidence="1" id="KW-0472">Membrane</keyword>
<keyword evidence="2" id="KW-0732">Signal</keyword>
<evidence type="ECO:0000313" key="4">
    <source>
        <dbReference type="Proteomes" id="UP000785679"/>
    </source>
</evidence>
<dbReference type="EMBL" id="RRYP01012682">
    <property type="protein sequence ID" value="TNV76950.1"/>
    <property type="molecule type" value="Genomic_DNA"/>
</dbReference>
<evidence type="ECO:0000256" key="1">
    <source>
        <dbReference type="SAM" id="Phobius"/>
    </source>
</evidence>
<keyword evidence="1" id="KW-1133">Transmembrane helix</keyword>
<evidence type="ECO:0000313" key="3">
    <source>
        <dbReference type="EMBL" id="TNV76950.1"/>
    </source>
</evidence>